<organism evidence="1">
    <name type="scientific">Symploca sp. SIO1C4</name>
    <dbReference type="NCBI Taxonomy" id="2607765"/>
    <lineage>
        <taxon>Bacteria</taxon>
        <taxon>Bacillati</taxon>
        <taxon>Cyanobacteriota</taxon>
        <taxon>Cyanophyceae</taxon>
        <taxon>Coleofasciculales</taxon>
        <taxon>Coleofasciculaceae</taxon>
        <taxon>Symploca</taxon>
    </lineage>
</organism>
<comment type="caution">
    <text evidence="1">The sequence shown here is derived from an EMBL/GenBank/DDBJ whole genome shotgun (WGS) entry which is preliminary data.</text>
</comment>
<accession>A0A6B3NII5</accession>
<protein>
    <submittedName>
        <fullName evidence="1">DUF1822 family protein</fullName>
    </submittedName>
</protein>
<dbReference type="InterPro" id="IPR014951">
    <property type="entry name" value="DUF1822"/>
</dbReference>
<reference evidence="1" key="1">
    <citation type="submission" date="2019-11" db="EMBL/GenBank/DDBJ databases">
        <title>Genomic insights into an expanded diversity of filamentous marine cyanobacteria reveals the extraordinary biosynthetic potential of Moorea and Okeania.</title>
        <authorList>
            <person name="Ferreira Leao T."/>
            <person name="Wang M."/>
            <person name="Moss N."/>
            <person name="Da Silva R."/>
            <person name="Sanders J."/>
            <person name="Nurk S."/>
            <person name="Gurevich A."/>
            <person name="Humphrey G."/>
            <person name="Reher R."/>
            <person name="Zhu Q."/>
            <person name="Belda-Ferre P."/>
            <person name="Glukhov E."/>
            <person name="Rex R."/>
            <person name="Dorrestein P.C."/>
            <person name="Knight R."/>
            <person name="Pevzner P."/>
            <person name="Gerwick W.H."/>
            <person name="Gerwick L."/>
        </authorList>
    </citation>
    <scope>NUCLEOTIDE SEQUENCE</scope>
    <source>
        <strain evidence="1">SIO1C4</strain>
    </source>
</reference>
<dbReference type="Pfam" id="PF08852">
    <property type="entry name" value="DUF1822"/>
    <property type="match status" value="1"/>
</dbReference>
<dbReference type="AlphaFoldDB" id="A0A6B3NII5"/>
<gene>
    <name evidence="1" type="ORF">F6J89_28620</name>
</gene>
<proteinExistence type="predicted"/>
<sequence length="330" mass="36897">MSHKINDIQECTLPLPITQMAINTANKFASEQPSPEKIEQVCLNTLAVYVVNDYLQMMGIPTNLSASNICNPVMRMCANVADLEIKEIGYLECRPVRNNEQICYFPPEVHSDRIGYVAVEIDETARKATLLGFTQTVASDEFPIKQLKPIEDFIDHYHQLLQLATAPIPAVANSTRVNLSQWFEEVFETSWQAVETLLNPNQTTLAFNFRGSERGALMEPQSSLADVRRARLIDLGMQLAGNPLALIVELTSETDQKTEITIQVHPTGNQIYLPPLVQLTVLDESGSIFLEAQSRSADNYIQLQFRGLPEELFSVRVALGDASILEDFVI</sequence>
<evidence type="ECO:0000313" key="1">
    <source>
        <dbReference type="EMBL" id="NER31473.1"/>
    </source>
</evidence>
<dbReference type="EMBL" id="JAAHFQ010000829">
    <property type="protein sequence ID" value="NER31473.1"/>
    <property type="molecule type" value="Genomic_DNA"/>
</dbReference>
<name>A0A6B3NII5_9CYAN</name>